<dbReference type="EMBL" id="SJPX01000004">
    <property type="protein sequence ID" value="TWU49686.1"/>
    <property type="molecule type" value="Genomic_DNA"/>
</dbReference>
<feature type="transmembrane region" description="Helical" evidence="1">
    <location>
        <begin position="131"/>
        <end position="150"/>
    </location>
</feature>
<evidence type="ECO:0008006" key="4">
    <source>
        <dbReference type="Google" id="ProtNLM"/>
    </source>
</evidence>
<keyword evidence="1" id="KW-0472">Membrane</keyword>
<feature type="transmembrane region" description="Helical" evidence="1">
    <location>
        <begin position="89"/>
        <end position="111"/>
    </location>
</feature>
<evidence type="ECO:0000256" key="1">
    <source>
        <dbReference type="SAM" id="Phobius"/>
    </source>
</evidence>
<gene>
    <name evidence="2" type="ORF">Poly59_43080</name>
</gene>
<feature type="transmembrane region" description="Helical" evidence="1">
    <location>
        <begin position="20"/>
        <end position="41"/>
    </location>
</feature>
<dbReference type="Proteomes" id="UP000317977">
    <property type="component" value="Unassembled WGS sequence"/>
</dbReference>
<keyword evidence="3" id="KW-1185">Reference proteome</keyword>
<name>A0A5C6EQ12_9BACT</name>
<reference evidence="2 3" key="1">
    <citation type="submission" date="2019-02" db="EMBL/GenBank/DDBJ databases">
        <title>Deep-cultivation of Planctomycetes and their phenomic and genomic characterization uncovers novel biology.</title>
        <authorList>
            <person name="Wiegand S."/>
            <person name="Jogler M."/>
            <person name="Boedeker C."/>
            <person name="Pinto D."/>
            <person name="Vollmers J."/>
            <person name="Rivas-Marin E."/>
            <person name="Kohn T."/>
            <person name="Peeters S.H."/>
            <person name="Heuer A."/>
            <person name="Rast P."/>
            <person name="Oberbeckmann S."/>
            <person name="Bunk B."/>
            <person name="Jeske O."/>
            <person name="Meyerdierks A."/>
            <person name="Storesund J.E."/>
            <person name="Kallscheuer N."/>
            <person name="Luecker S."/>
            <person name="Lage O.M."/>
            <person name="Pohl T."/>
            <person name="Merkel B.J."/>
            <person name="Hornburger P."/>
            <person name="Mueller R.-W."/>
            <person name="Bruemmer F."/>
            <person name="Labrenz M."/>
            <person name="Spormann A.M."/>
            <person name="Op Den Camp H."/>
            <person name="Overmann J."/>
            <person name="Amann R."/>
            <person name="Jetten M.S.M."/>
            <person name="Mascher T."/>
            <person name="Medema M.H."/>
            <person name="Devos D.P."/>
            <person name="Kaster A.-K."/>
            <person name="Ovreas L."/>
            <person name="Rohde M."/>
            <person name="Galperin M.Y."/>
            <person name="Jogler C."/>
        </authorList>
    </citation>
    <scope>NUCLEOTIDE SEQUENCE [LARGE SCALE GENOMIC DNA]</scope>
    <source>
        <strain evidence="2 3">Poly59</strain>
    </source>
</reference>
<keyword evidence="1" id="KW-1133">Transmembrane helix</keyword>
<evidence type="ECO:0000313" key="2">
    <source>
        <dbReference type="EMBL" id="TWU49686.1"/>
    </source>
</evidence>
<sequence>MIVSESLLELADRMFVGPVWPASILVGLLVIYTLLALIGMIDLGMDLPDLDLDVDVDVPDAGGVDVDADFLHGLGATTIRWTNIARVPVILWGGIFAVVFWSLSYGLWHAFDVARYQPNWIPSMMLSIRNFVIAVGITKAATQPLVGYFVDPPTYDQTRLIGATCEISTSEATPEFGQAKFRTNAAPLLLNIRTDGPHIARGTEVRIVSYDPKTRIYKVTHLPTETQS</sequence>
<comment type="caution">
    <text evidence="2">The sequence shown here is derived from an EMBL/GenBank/DDBJ whole genome shotgun (WGS) entry which is preliminary data.</text>
</comment>
<organism evidence="2 3">
    <name type="scientific">Rubripirellula reticaptiva</name>
    <dbReference type="NCBI Taxonomy" id="2528013"/>
    <lineage>
        <taxon>Bacteria</taxon>
        <taxon>Pseudomonadati</taxon>
        <taxon>Planctomycetota</taxon>
        <taxon>Planctomycetia</taxon>
        <taxon>Pirellulales</taxon>
        <taxon>Pirellulaceae</taxon>
        <taxon>Rubripirellula</taxon>
    </lineage>
</organism>
<dbReference type="AlphaFoldDB" id="A0A5C6EQ12"/>
<keyword evidence="1" id="KW-0812">Transmembrane</keyword>
<evidence type="ECO:0000313" key="3">
    <source>
        <dbReference type="Proteomes" id="UP000317977"/>
    </source>
</evidence>
<proteinExistence type="predicted"/>
<protein>
    <recommendedName>
        <fullName evidence="4">DUF1449 domain-containing protein</fullName>
    </recommendedName>
</protein>
<accession>A0A5C6EQ12</accession>